<feature type="domain" description="Peptide methionine sulphoxide reductase MsrA" evidence="5">
    <location>
        <begin position="13"/>
        <end position="165"/>
    </location>
</feature>
<comment type="catalytic activity">
    <reaction evidence="3 4">
        <text>[thioredoxin]-disulfide + L-methionine + H2O = L-methionine (S)-S-oxide + [thioredoxin]-dithiol</text>
        <dbReference type="Rhea" id="RHEA:19993"/>
        <dbReference type="Rhea" id="RHEA-COMP:10698"/>
        <dbReference type="Rhea" id="RHEA-COMP:10700"/>
        <dbReference type="ChEBI" id="CHEBI:15377"/>
        <dbReference type="ChEBI" id="CHEBI:29950"/>
        <dbReference type="ChEBI" id="CHEBI:50058"/>
        <dbReference type="ChEBI" id="CHEBI:57844"/>
        <dbReference type="ChEBI" id="CHEBI:58772"/>
        <dbReference type="EC" id="1.8.4.11"/>
    </reaction>
</comment>
<dbReference type="Gene3D" id="3.30.1060.10">
    <property type="entry name" value="Peptide methionine sulphoxide reductase MsrA"/>
    <property type="match status" value="1"/>
</dbReference>
<gene>
    <name evidence="4" type="primary">msrA</name>
    <name evidence="6" type="ORF">ND2E_1738</name>
</gene>
<evidence type="ECO:0000256" key="1">
    <source>
        <dbReference type="ARBA" id="ARBA00023002"/>
    </source>
</evidence>
<evidence type="ECO:0000256" key="2">
    <source>
        <dbReference type="ARBA" id="ARBA00047806"/>
    </source>
</evidence>
<accession>A0A099KUW4</accession>
<dbReference type="SUPFAM" id="SSF55068">
    <property type="entry name" value="Peptide methionine sulfoxide reductase"/>
    <property type="match status" value="1"/>
</dbReference>
<dbReference type="GO" id="GO:0033744">
    <property type="term" value="F:L-methionine:thioredoxin-disulfide S-oxidoreductase activity"/>
    <property type="evidence" value="ECO:0007669"/>
    <property type="project" value="RHEA"/>
</dbReference>
<evidence type="ECO:0000256" key="3">
    <source>
        <dbReference type="ARBA" id="ARBA00048782"/>
    </source>
</evidence>
<keyword evidence="1 4" id="KW-0560">Oxidoreductase</keyword>
<evidence type="ECO:0000313" key="6">
    <source>
        <dbReference type="EMBL" id="KGJ94549.1"/>
    </source>
</evidence>
<dbReference type="EMBL" id="JQED01000005">
    <property type="protein sequence ID" value="KGJ94549.1"/>
    <property type="molecule type" value="Genomic_DNA"/>
</dbReference>
<dbReference type="InterPro" id="IPR036509">
    <property type="entry name" value="Met_Sox_Rdtase_MsrA_sf"/>
</dbReference>
<dbReference type="AlphaFoldDB" id="A0A099KUW4"/>
<dbReference type="RefSeq" id="WP_033092733.1">
    <property type="nucleotide sequence ID" value="NZ_JQED01000005.1"/>
</dbReference>
<name>A0A099KUW4_COLPS</name>
<dbReference type="InterPro" id="IPR002569">
    <property type="entry name" value="Met_Sox_Rdtase_MsrA_dom"/>
</dbReference>
<evidence type="ECO:0000256" key="4">
    <source>
        <dbReference type="HAMAP-Rule" id="MF_01401"/>
    </source>
</evidence>
<dbReference type="PANTHER" id="PTHR43774:SF1">
    <property type="entry name" value="PEPTIDE METHIONINE SULFOXIDE REDUCTASE MSRA 2"/>
    <property type="match status" value="1"/>
</dbReference>
<evidence type="ECO:0000259" key="5">
    <source>
        <dbReference type="Pfam" id="PF01625"/>
    </source>
</evidence>
<dbReference type="PATRIC" id="fig|28229.4.peg.749"/>
<dbReference type="Proteomes" id="UP000029843">
    <property type="component" value="Unassembled WGS sequence"/>
</dbReference>
<comment type="caution">
    <text evidence="6">The sequence shown here is derived from an EMBL/GenBank/DDBJ whole genome shotgun (WGS) entry which is preliminary data.</text>
</comment>
<reference evidence="6 7" key="1">
    <citation type="submission" date="2014-08" db="EMBL/GenBank/DDBJ databases">
        <title>Genomic and Phenotypic Diversity of Colwellia psychrerythraea strains from Disparate Marine Basins.</title>
        <authorList>
            <person name="Techtmann S.M."/>
            <person name="Stelling S.C."/>
            <person name="Utturkar S.M."/>
            <person name="Alshibli N."/>
            <person name="Harris A."/>
            <person name="Brown S.D."/>
            <person name="Hazen T.C."/>
        </authorList>
    </citation>
    <scope>NUCLEOTIDE SEQUENCE [LARGE SCALE GENOMIC DNA]</scope>
    <source>
        <strain evidence="6 7">ND2E</strain>
    </source>
</reference>
<protein>
    <recommendedName>
        <fullName evidence="4">Peptide methionine sulfoxide reductase MsrA</fullName>
        <shortName evidence="4">Protein-methionine-S-oxide reductase</shortName>
        <ecNumber evidence="4">1.8.4.11</ecNumber>
    </recommendedName>
    <alternativeName>
        <fullName evidence="4">Peptide-methionine (S)-S-oxide reductase</fullName>
        <shortName evidence="4">Peptide Met(O) reductase</shortName>
    </alternativeName>
</protein>
<dbReference type="PANTHER" id="PTHR43774">
    <property type="entry name" value="PEPTIDE METHIONINE SULFOXIDE REDUCTASE"/>
    <property type="match status" value="1"/>
</dbReference>
<feature type="active site" evidence="4">
    <location>
        <position position="19"/>
    </location>
</feature>
<dbReference type="GO" id="GO:0008113">
    <property type="term" value="F:peptide-methionine (S)-S-oxide reductase activity"/>
    <property type="evidence" value="ECO:0007669"/>
    <property type="project" value="UniProtKB-UniRule"/>
</dbReference>
<sequence length="184" mass="20640">MTDQPNDKAVQIATLAGGCFWCIESAFNMVNGIISAKPGYMGGHTTAPTYEEVCTGKSGHAEVVQLEFDSSVISYREILEVFFSLHNPTQLNRQGNDIGTQYRSEVFTHDAQQQEVALAIIEEINQEQLFDDSIVTQVSPAVTFYCGEDYHHNYFKNNPENQYCQAVVSPKLAKFRKTFVAKLK</sequence>
<dbReference type="Pfam" id="PF01625">
    <property type="entry name" value="PMSR"/>
    <property type="match status" value="1"/>
</dbReference>
<dbReference type="NCBIfam" id="TIGR00401">
    <property type="entry name" value="msrA"/>
    <property type="match status" value="1"/>
</dbReference>
<proteinExistence type="inferred from homology"/>
<dbReference type="OrthoDB" id="4174719at2"/>
<dbReference type="HAMAP" id="MF_01401">
    <property type="entry name" value="MsrA"/>
    <property type="match status" value="1"/>
</dbReference>
<evidence type="ECO:0000313" key="7">
    <source>
        <dbReference type="Proteomes" id="UP000029843"/>
    </source>
</evidence>
<organism evidence="6 7">
    <name type="scientific">Colwellia psychrerythraea</name>
    <name type="common">Vibrio psychroerythus</name>
    <dbReference type="NCBI Taxonomy" id="28229"/>
    <lineage>
        <taxon>Bacteria</taxon>
        <taxon>Pseudomonadati</taxon>
        <taxon>Pseudomonadota</taxon>
        <taxon>Gammaproteobacteria</taxon>
        <taxon>Alteromonadales</taxon>
        <taxon>Colwelliaceae</taxon>
        <taxon>Colwellia</taxon>
    </lineage>
</organism>
<comment type="similarity">
    <text evidence="4">Belongs to the MsrA Met sulfoxide reductase family.</text>
</comment>
<comment type="function">
    <text evidence="4">Has an important function as a repair enzyme for proteins that have been inactivated by oxidation. Catalyzes the reversible oxidation-reduction of methionine sulfoxide in proteins to methionine.</text>
</comment>
<comment type="catalytic activity">
    <reaction evidence="2 4">
        <text>L-methionyl-[protein] + [thioredoxin]-disulfide + H2O = L-methionyl-(S)-S-oxide-[protein] + [thioredoxin]-dithiol</text>
        <dbReference type="Rhea" id="RHEA:14217"/>
        <dbReference type="Rhea" id="RHEA-COMP:10698"/>
        <dbReference type="Rhea" id="RHEA-COMP:10700"/>
        <dbReference type="Rhea" id="RHEA-COMP:12313"/>
        <dbReference type="Rhea" id="RHEA-COMP:12315"/>
        <dbReference type="ChEBI" id="CHEBI:15377"/>
        <dbReference type="ChEBI" id="CHEBI:16044"/>
        <dbReference type="ChEBI" id="CHEBI:29950"/>
        <dbReference type="ChEBI" id="CHEBI:44120"/>
        <dbReference type="ChEBI" id="CHEBI:50058"/>
        <dbReference type="EC" id="1.8.4.11"/>
    </reaction>
</comment>
<dbReference type="EC" id="1.8.4.11" evidence="4"/>